<proteinExistence type="predicted"/>
<dbReference type="SUPFAM" id="SSF46548">
    <property type="entry name" value="alpha-helical ferredoxin"/>
    <property type="match status" value="1"/>
</dbReference>
<dbReference type="PANTHER" id="PTHR43255:SF1">
    <property type="entry name" value="IRON-SULFUR-BINDING OXIDOREDUCTASE FADF-RELATED"/>
    <property type="match status" value="1"/>
</dbReference>
<evidence type="ECO:0000256" key="3">
    <source>
        <dbReference type="ARBA" id="ARBA00023002"/>
    </source>
</evidence>
<keyword evidence="1" id="KW-0004">4Fe-4S</keyword>
<dbReference type="InterPro" id="IPR017900">
    <property type="entry name" value="4Fe4S_Fe_S_CS"/>
</dbReference>
<evidence type="ECO:0000256" key="2">
    <source>
        <dbReference type="ARBA" id="ARBA00022723"/>
    </source>
</evidence>
<evidence type="ECO:0000313" key="8">
    <source>
        <dbReference type="Proteomes" id="UP000192368"/>
    </source>
</evidence>
<feature type="domain" description="Cysteine-rich" evidence="6">
    <location>
        <begin position="95"/>
        <end position="167"/>
    </location>
</feature>
<keyword evidence="2" id="KW-0479">Metal-binding</keyword>
<name>A0A1W1V3F6_PEPAS</name>
<dbReference type="RefSeq" id="WP_084230818.1">
    <property type="nucleotide sequence ID" value="NZ_FWWR01000009.1"/>
</dbReference>
<dbReference type="GO" id="GO:0046872">
    <property type="term" value="F:metal ion binding"/>
    <property type="evidence" value="ECO:0007669"/>
    <property type="project" value="UniProtKB-KW"/>
</dbReference>
<evidence type="ECO:0000256" key="5">
    <source>
        <dbReference type="ARBA" id="ARBA00023014"/>
    </source>
</evidence>
<sequence>MIEKTRKECIECNLCTKHCSFLTEYEINLKEFTFREDLKDKCFMCDSCKHYCPKDLSGAEITKEFKSKSPNKVLRILKDPYLFNNNSLKKSKTLLFLGCNYPKYYPKTCEKLISIFSEKGMDFSVECCRKPLYENGIEPSTSLEDLLSAKETEKLVCVCPNCYHTLKHKLSIEVVSIYEFLSSENIGHPVKENANVFFPCSDKFKREIFKDIEPYLSSYETFKDINCCGLGGGVLSKNPDVGKQIKNQILNQHRENIYTYCSSCSYAFHKYGLENLKNILSEILDVNEKPSSKSVRNTLAFKFKNRK</sequence>
<keyword evidence="4" id="KW-0408">Iron</keyword>
<keyword evidence="3" id="KW-0560">Oxidoreductase</keyword>
<evidence type="ECO:0000256" key="1">
    <source>
        <dbReference type="ARBA" id="ARBA00022485"/>
    </source>
</evidence>
<evidence type="ECO:0000256" key="4">
    <source>
        <dbReference type="ARBA" id="ARBA00023004"/>
    </source>
</evidence>
<keyword evidence="8" id="KW-1185">Reference proteome</keyword>
<dbReference type="STRING" id="573058.SAMN00017477_1257"/>
<organism evidence="7 8">
    <name type="scientific">Peptoniphilus asaccharolyticus DSM 20463</name>
    <dbReference type="NCBI Taxonomy" id="573058"/>
    <lineage>
        <taxon>Bacteria</taxon>
        <taxon>Bacillati</taxon>
        <taxon>Bacillota</taxon>
        <taxon>Tissierellia</taxon>
        <taxon>Tissierellales</taxon>
        <taxon>Peptoniphilaceae</taxon>
        <taxon>Peptoniphilus</taxon>
    </lineage>
</organism>
<evidence type="ECO:0000313" key="7">
    <source>
        <dbReference type="EMBL" id="SMB87823.1"/>
    </source>
</evidence>
<dbReference type="InterPro" id="IPR051460">
    <property type="entry name" value="HdrC_iron-sulfur_subunit"/>
</dbReference>
<dbReference type="Proteomes" id="UP000192368">
    <property type="component" value="Unassembled WGS sequence"/>
</dbReference>
<dbReference type="GO" id="GO:0016491">
    <property type="term" value="F:oxidoreductase activity"/>
    <property type="evidence" value="ECO:0007669"/>
    <property type="project" value="UniProtKB-KW"/>
</dbReference>
<dbReference type="GO" id="GO:0005886">
    <property type="term" value="C:plasma membrane"/>
    <property type="evidence" value="ECO:0007669"/>
    <property type="project" value="TreeGrafter"/>
</dbReference>
<protein>
    <submittedName>
        <fullName evidence="7">Fe-S oxidoreductase</fullName>
    </submittedName>
</protein>
<dbReference type="AlphaFoldDB" id="A0A1W1V3F6"/>
<evidence type="ECO:0000259" key="6">
    <source>
        <dbReference type="Pfam" id="PF02754"/>
    </source>
</evidence>
<dbReference type="GO" id="GO:0051539">
    <property type="term" value="F:4 iron, 4 sulfur cluster binding"/>
    <property type="evidence" value="ECO:0007669"/>
    <property type="project" value="UniProtKB-KW"/>
</dbReference>
<dbReference type="InterPro" id="IPR004017">
    <property type="entry name" value="Cys_rich_dom"/>
</dbReference>
<feature type="domain" description="Cysteine-rich" evidence="6">
    <location>
        <begin position="216"/>
        <end position="268"/>
    </location>
</feature>
<dbReference type="PROSITE" id="PS00198">
    <property type="entry name" value="4FE4S_FER_1"/>
    <property type="match status" value="1"/>
</dbReference>
<dbReference type="EMBL" id="FWWR01000009">
    <property type="protein sequence ID" value="SMB87823.1"/>
    <property type="molecule type" value="Genomic_DNA"/>
</dbReference>
<gene>
    <name evidence="7" type="ORF">SAMN00017477_1257</name>
</gene>
<dbReference type="Pfam" id="PF02754">
    <property type="entry name" value="CCG"/>
    <property type="match status" value="2"/>
</dbReference>
<keyword evidence="5" id="KW-0411">Iron-sulfur</keyword>
<dbReference type="Gene3D" id="3.30.70.20">
    <property type="match status" value="1"/>
</dbReference>
<reference evidence="8" key="1">
    <citation type="submission" date="2017-04" db="EMBL/GenBank/DDBJ databases">
        <authorList>
            <person name="Varghese N."/>
            <person name="Submissions S."/>
        </authorList>
    </citation>
    <scope>NUCLEOTIDE SEQUENCE [LARGE SCALE GENOMIC DNA]</scope>
    <source>
        <strain evidence="8">DSM 20463</strain>
    </source>
</reference>
<dbReference type="OrthoDB" id="5241828at2"/>
<accession>A0A1W1V3F6</accession>
<dbReference type="PANTHER" id="PTHR43255">
    <property type="entry name" value="IRON-SULFUR-BINDING OXIDOREDUCTASE FADF-RELATED-RELATED"/>
    <property type="match status" value="1"/>
</dbReference>